<dbReference type="Pfam" id="PF01872">
    <property type="entry name" value="RibD_C"/>
    <property type="match status" value="1"/>
</dbReference>
<keyword evidence="7" id="KW-0521">NADP</keyword>
<dbReference type="InterPro" id="IPR002734">
    <property type="entry name" value="RibDG_C"/>
</dbReference>
<sequence>MSPLKRLSTLVFRRSARPELSKGLRAFRTTSRARTLLLLADWLDGVVAFAPGQRTTISGPETKSMTHFLRYQYDAILVGAGTAVADDPALNCRYPGATLDDQPRSVVVDPKVAFLRMCFSNVGKSRAVDWFESLPNNLTSSHIEPPGEGNTVKEDANKPKPSATAMGLSDSYMNSDFELIAPSAPITPAYDPSYIPVAMSPPRYPFGHGFLPRLPAGPAV</sequence>
<evidence type="ECO:0000256" key="8">
    <source>
        <dbReference type="ARBA" id="ARBA00023002"/>
    </source>
</evidence>
<keyword evidence="6" id="KW-0686">Riboflavin biosynthesis</keyword>
<evidence type="ECO:0000256" key="7">
    <source>
        <dbReference type="ARBA" id="ARBA00022857"/>
    </source>
</evidence>
<protein>
    <recommendedName>
        <fullName evidence="5">2,5-diamino-6-ribosylamino-4(3H)-pyrimidinone 5'-phosphate reductase</fullName>
        <ecNumber evidence="4">1.1.1.302</ecNumber>
    </recommendedName>
    <alternativeName>
        <fullName evidence="10">2,5-diamino-6-(5-phospho-D-ribosylamino)pyrimidin-4(3H)-one reductase</fullName>
    </alternativeName>
    <alternativeName>
        <fullName evidence="9">2,5-diamino-6-ribitylamino-4(3H)-pyrimidinone 5'-phosphate synthase</fullName>
    </alternativeName>
</protein>
<evidence type="ECO:0000256" key="6">
    <source>
        <dbReference type="ARBA" id="ARBA00022619"/>
    </source>
</evidence>
<dbReference type="SUPFAM" id="SSF53597">
    <property type="entry name" value="Dihydrofolate reductase-like"/>
    <property type="match status" value="1"/>
</dbReference>
<organism evidence="15 16">
    <name type="scientific">Zasmidium cellare</name>
    <name type="common">Wine cellar mold</name>
    <name type="synonym">Racodium cellare</name>
    <dbReference type="NCBI Taxonomy" id="395010"/>
    <lineage>
        <taxon>Eukaryota</taxon>
        <taxon>Fungi</taxon>
        <taxon>Dikarya</taxon>
        <taxon>Ascomycota</taxon>
        <taxon>Pezizomycotina</taxon>
        <taxon>Dothideomycetes</taxon>
        <taxon>Dothideomycetidae</taxon>
        <taxon>Mycosphaerellales</taxon>
        <taxon>Mycosphaerellaceae</taxon>
        <taxon>Zasmidium</taxon>
    </lineage>
</organism>
<dbReference type="InterPro" id="IPR050765">
    <property type="entry name" value="Riboflavin_Biosynth_HTPR"/>
</dbReference>
<evidence type="ECO:0000256" key="4">
    <source>
        <dbReference type="ARBA" id="ARBA00012851"/>
    </source>
</evidence>
<evidence type="ECO:0000256" key="12">
    <source>
        <dbReference type="ARBA" id="ARBA00049020"/>
    </source>
</evidence>
<comment type="function">
    <text evidence="1">Catalyzes an early step in riboflavin biosynthesis, the NADPH-dependent reduction of the ribose side chain of 2,5-diamino-6-ribosylamino-4(3H)-pyrimidinone 5'-phosphate, yielding 2,5-diamino-6-ribitylamino-4(3H)-pyrimidinone 5'-phosphate.</text>
</comment>
<name>A0ABR0EHD0_ZASCE</name>
<feature type="region of interest" description="Disordered" evidence="13">
    <location>
        <begin position="141"/>
        <end position="167"/>
    </location>
</feature>
<comment type="catalytic activity">
    <reaction evidence="11">
        <text>2,5-diamino-6-(1-D-ribitylamino)pyrimidin-4(3H)-one 5'-phosphate + NAD(+) = 2,5-diamino-6-(1-D-ribosylamino)pyrimidin-4(3H)-one 5'-phosphate + NADH + H(+)</text>
        <dbReference type="Rhea" id="RHEA:27274"/>
        <dbReference type="ChEBI" id="CHEBI:15378"/>
        <dbReference type="ChEBI" id="CHEBI:57540"/>
        <dbReference type="ChEBI" id="CHEBI:57945"/>
        <dbReference type="ChEBI" id="CHEBI:58890"/>
        <dbReference type="ChEBI" id="CHEBI:59545"/>
        <dbReference type="EC" id="1.1.1.302"/>
    </reaction>
</comment>
<dbReference type="InterPro" id="IPR024072">
    <property type="entry name" value="DHFR-like_dom_sf"/>
</dbReference>
<gene>
    <name evidence="15" type="ORF">PRZ48_008835</name>
</gene>
<keyword evidence="16" id="KW-1185">Reference proteome</keyword>
<comment type="pathway">
    <text evidence="2">Cofactor biosynthesis; riboflavin biosynthesis.</text>
</comment>
<evidence type="ECO:0000313" key="16">
    <source>
        <dbReference type="Proteomes" id="UP001305779"/>
    </source>
</evidence>
<dbReference type="Gene3D" id="3.40.430.10">
    <property type="entry name" value="Dihydrofolate Reductase, subunit A"/>
    <property type="match status" value="1"/>
</dbReference>
<evidence type="ECO:0000256" key="5">
    <source>
        <dbReference type="ARBA" id="ARBA00015035"/>
    </source>
</evidence>
<comment type="similarity">
    <text evidence="3">Belongs to the HTP reductase family.</text>
</comment>
<evidence type="ECO:0000256" key="10">
    <source>
        <dbReference type="ARBA" id="ARBA00031630"/>
    </source>
</evidence>
<comment type="catalytic activity">
    <reaction evidence="12">
        <text>2,5-diamino-6-(1-D-ribitylamino)pyrimidin-4(3H)-one 5'-phosphate + NADP(+) = 2,5-diamino-6-(1-D-ribosylamino)pyrimidin-4(3H)-one 5'-phosphate + NADPH + H(+)</text>
        <dbReference type="Rhea" id="RHEA:27278"/>
        <dbReference type="ChEBI" id="CHEBI:15378"/>
        <dbReference type="ChEBI" id="CHEBI:57783"/>
        <dbReference type="ChEBI" id="CHEBI:58349"/>
        <dbReference type="ChEBI" id="CHEBI:58890"/>
        <dbReference type="ChEBI" id="CHEBI:59545"/>
        <dbReference type="EC" id="1.1.1.302"/>
    </reaction>
</comment>
<evidence type="ECO:0000256" key="13">
    <source>
        <dbReference type="SAM" id="MobiDB-lite"/>
    </source>
</evidence>
<evidence type="ECO:0000259" key="14">
    <source>
        <dbReference type="Pfam" id="PF01872"/>
    </source>
</evidence>
<dbReference type="PANTHER" id="PTHR38011:SF7">
    <property type="entry name" value="2,5-DIAMINO-6-RIBOSYLAMINO-4(3H)-PYRIMIDINONE 5'-PHOSPHATE REDUCTASE"/>
    <property type="match status" value="1"/>
</dbReference>
<keyword evidence="8" id="KW-0560">Oxidoreductase</keyword>
<dbReference type="EC" id="1.1.1.302" evidence="4"/>
<dbReference type="EMBL" id="JAXOVC010000006">
    <property type="protein sequence ID" value="KAK4500646.1"/>
    <property type="molecule type" value="Genomic_DNA"/>
</dbReference>
<dbReference type="Proteomes" id="UP001305779">
    <property type="component" value="Unassembled WGS sequence"/>
</dbReference>
<evidence type="ECO:0000256" key="9">
    <source>
        <dbReference type="ARBA" id="ARBA00030073"/>
    </source>
</evidence>
<feature type="domain" description="Bacterial bifunctional deaminase-reductase C-terminal" evidence="14">
    <location>
        <begin position="43"/>
        <end position="111"/>
    </location>
</feature>
<evidence type="ECO:0000256" key="11">
    <source>
        <dbReference type="ARBA" id="ARBA00047550"/>
    </source>
</evidence>
<evidence type="ECO:0000256" key="1">
    <source>
        <dbReference type="ARBA" id="ARBA00003555"/>
    </source>
</evidence>
<accession>A0ABR0EHD0</accession>
<evidence type="ECO:0000256" key="2">
    <source>
        <dbReference type="ARBA" id="ARBA00005104"/>
    </source>
</evidence>
<evidence type="ECO:0000313" key="15">
    <source>
        <dbReference type="EMBL" id="KAK4500646.1"/>
    </source>
</evidence>
<proteinExistence type="inferred from homology"/>
<reference evidence="15 16" key="1">
    <citation type="journal article" date="2023" name="G3 (Bethesda)">
        <title>A chromosome-level genome assembly of Zasmidium syzygii isolated from banana leaves.</title>
        <authorList>
            <person name="van Westerhoven A.C."/>
            <person name="Mehrabi R."/>
            <person name="Talebi R."/>
            <person name="Steentjes M.B.F."/>
            <person name="Corcolon B."/>
            <person name="Chong P.A."/>
            <person name="Kema G.H.J."/>
            <person name="Seidl M.F."/>
        </authorList>
    </citation>
    <scope>NUCLEOTIDE SEQUENCE [LARGE SCALE GENOMIC DNA]</scope>
    <source>
        <strain evidence="15 16">P124</strain>
    </source>
</reference>
<evidence type="ECO:0000256" key="3">
    <source>
        <dbReference type="ARBA" id="ARBA00009723"/>
    </source>
</evidence>
<dbReference type="PANTHER" id="PTHR38011">
    <property type="entry name" value="DIHYDROFOLATE REDUCTASE FAMILY PROTEIN (AFU_ORTHOLOGUE AFUA_8G06820)"/>
    <property type="match status" value="1"/>
</dbReference>
<comment type="caution">
    <text evidence="15">The sequence shown here is derived from an EMBL/GenBank/DDBJ whole genome shotgun (WGS) entry which is preliminary data.</text>
</comment>